<dbReference type="GO" id="GO:0009245">
    <property type="term" value="P:lipid A biosynthetic process"/>
    <property type="evidence" value="ECO:0007669"/>
    <property type="project" value="UniProtKB-KW"/>
</dbReference>
<sequence length="307" mass="33072">MSSTGTQIHSTAILGEGVELGQDVKIGPHSVIAPGTVIGDRTDIGPQVVIDGHTTIGSDNRVGPKVNIHGVTTIGDGNTIFGQASMGTAPQDLSYRGEATCLVIGDRNVVREFVTINRGTIKGGGYTVIGSDNLLMACCHVAHDCEIDDHVIMANNVLLAGHIKVGRRANISGHTGAHHFVTIGAYAYVGGMTRMVQDVPPFMIVEGHPSRVRGVNVVGLERDGKPPETIAALRDAYKRIYRNRSSAEPRRRVLDALEADYPNQAEVLELVQALRNAEIGPKGRYRESLREEFTRLGRERILGETTV</sequence>
<dbReference type="InterPro" id="IPR029098">
    <property type="entry name" value="Acetyltransf_C"/>
</dbReference>
<dbReference type="OrthoDB" id="9807278at2"/>
<dbReference type="EC" id="2.3.1.129" evidence="7"/>
<name>A0A518D305_9BACT</name>
<dbReference type="PIRSF" id="PIRSF000456">
    <property type="entry name" value="UDP-GlcNAc_acltr"/>
    <property type="match status" value="1"/>
</dbReference>
<dbReference type="PANTHER" id="PTHR43480">
    <property type="entry name" value="ACYL-[ACYL-CARRIER-PROTEIN]--UDP-N-ACETYLGLUCOSAMINE O-ACYLTRANSFERASE"/>
    <property type="match status" value="1"/>
</dbReference>
<gene>
    <name evidence="7" type="primary">lpxA</name>
    <name evidence="7" type="ORF">Pla163_29940</name>
</gene>
<proteinExistence type="predicted"/>
<dbReference type="Pfam" id="PF13720">
    <property type="entry name" value="Acetyltransf_11"/>
    <property type="match status" value="1"/>
</dbReference>
<evidence type="ECO:0000256" key="2">
    <source>
        <dbReference type="ARBA" id="ARBA00022556"/>
    </source>
</evidence>
<dbReference type="NCBIfam" id="NF003657">
    <property type="entry name" value="PRK05289.1"/>
    <property type="match status" value="1"/>
</dbReference>
<evidence type="ECO:0000313" key="8">
    <source>
        <dbReference type="Proteomes" id="UP000319342"/>
    </source>
</evidence>
<protein>
    <submittedName>
        <fullName evidence="7">Acyl-[acyl-carrier-protein]--UDP-N-acetylglucosamine O-acyltransferase</fullName>
        <ecNumber evidence="7">2.3.1.129</ecNumber>
    </submittedName>
</protein>
<dbReference type="Gene3D" id="1.20.1180.10">
    <property type="entry name" value="Udp N-acetylglucosamine O-acyltransferase, C-terminal domain"/>
    <property type="match status" value="1"/>
</dbReference>
<evidence type="ECO:0000259" key="6">
    <source>
        <dbReference type="Pfam" id="PF13720"/>
    </source>
</evidence>
<reference evidence="7 8" key="1">
    <citation type="submission" date="2019-02" db="EMBL/GenBank/DDBJ databases">
        <title>Deep-cultivation of Planctomycetes and their phenomic and genomic characterization uncovers novel biology.</title>
        <authorList>
            <person name="Wiegand S."/>
            <person name="Jogler M."/>
            <person name="Boedeker C."/>
            <person name="Pinto D."/>
            <person name="Vollmers J."/>
            <person name="Rivas-Marin E."/>
            <person name="Kohn T."/>
            <person name="Peeters S.H."/>
            <person name="Heuer A."/>
            <person name="Rast P."/>
            <person name="Oberbeckmann S."/>
            <person name="Bunk B."/>
            <person name="Jeske O."/>
            <person name="Meyerdierks A."/>
            <person name="Storesund J.E."/>
            <person name="Kallscheuer N."/>
            <person name="Luecker S."/>
            <person name="Lage O.M."/>
            <person name="Pohl T."/>
            <person name="Merkel B.J."/>
            <person name="Hornburger P."/>
            <person name="Mueller R.-W."/>
            <person name="Bruemmer F."/>
            <person name="Labrenz M."/>
            <person name="Spormann A.M."/>
            <person name="Op den Camp H."/>
            <person name="Overmann J."/>
            <person name="Amann R."/>
            <person name="Jetten M.S.M."/>
            <person name="Mascher T."/>
            <person name="Medema M.H."/>
            <person name="Devos D.P."/>
            <person name="Kaster A.-K."/>
            <person name="Ovreas L."/>
            <person name="Rohde M."/>
            <person name="Galperin M.Y."/>
            <person name="Jogler C."/>
        </authorList>
    </citation>
    <scope>NUCLEOTIDE SEQUENCE [LARGE SCALE GENOMIC DNA]</scope>
    <source>
        <strain evidence="7 8">Pla163</strain>
    </source>
</reference>
<keyword evidence="2" id="KW-0441">Lipid A biosynthesis</keyword>
<organism evidence="7 8">
    <name type="scientific">Rohdeia mirabilis</name>
    <dbReference type="NCBI Taxonomy" id="2528008"/>
    <lineage>
        <taxon>Bacteria</taxon>
        <taxon>Pseudomonadati</taxon>
        <taxon>Planctomycetota</taxon>
        <taxon>Planctomycetia</taxon>
        <taxon>Planctomycetia incertae sedis</taxon>
        <taxon>Rohdeia</taxon>
    </lineage>
</organism>
<dbReference type="InterPro" id="IPR001451">
    <property type="entry name" value="Hexapep"/>
</dbReference>
<dbReference type="InterPro" id="IPR037157">
    <property type="entry name" value="Acetyltransf_C_sf"/>
</dbReference>
<feature type="domain" description="UDP N-acetylglucosamine O-acyltransferase C-terminal" evidence="6">
    <location>
        <begin position="198"/>
        <end position="280"/>
    </location>
</feature>
<dbReference type="PANTHER" id="PTHR43480:SF1">
    <property type="entry name" value="ACYL-[ACYL-CARRIER-PROTEIN]--UDP-N-ACETYLGLUCOSAMINE O-ACYLTRANSFERASE, MITOCHONDRIAL-RELATED"/>
    <property type="match status" value="1"/>
</dbReference>
<evidence type="ECO:0000256" key="4">
    <source>
        <dbReference type="ARBA" id="ARBA00023098"/>
    </source>
</evidence>
<dbReference type="GO" id="GO:0016020">
    <property type="term" value="C:membrane"/>
    <property type="evidence" value="ECO:0007669"/>
    <property type="project" value="GOC"/>
</dbReference>
<dbReference type="AlphaFoldDB" id="A0A518D305"/>
<dbReference type="Proteomes" id="UP000319342">
    <property type="component" value="Chromosome"/>
</dbReference>
<dbReference type="CDD" id="cd03351">
    <property type="entry name" value="LbH_UDP-GlcNAc_AT"/>
    <property type="match status" value="1"/>
</dbReference>
<keyword evidence="3 7" id="KW-0808">Transferase</keyword>
<dbReference type="NCBIfam" id="TIGR01852">
    <property type="entry name" value="lipid_A_lpxA"/>
    <property type="match status" value="1"/>
</dbReference>
<evidence type="ECO:0000256" key="3">
    <source>
        <dbReference type="ARBA" id="ARBA00022679"/>
    </source>
</evidence>
<evidence type="ECO:0000313" key="7">
    <source>
        <dbReference type="EMBL" id="QDU85848.1"/>
    </source>
</evidence>
<dbReference type="Gene3D" id="2.160.10.10">
    <property type="entry name" value="Hexapeptide repeat proteins"/>
    <property type="match status" value="1"/>
</dbReference>
<keyword evidence="8" id="KW-1185">Reference proteome</keyword>
<dbReference type="InterPro" id="IPR011004">
    <property type="entry name" value="Trimer_LpxA-like_sf"/>
</dbReference>
<dbReference type="InterPro" id="IPR010137">
    <property type="entry name" value="Lipid_A_LpxA"/>
</dbReference>
<dbReference type="Pfam" id="PF00132">
    <property type="entry name" value="Hexapep"/>
    <property type="match status" value="2"/>
</dbReference>
<dbReference type="GO" id="GO:0008780">
    <property type="term" value="F:acyl-[acyl-carrier-protein]-UDP-N-acetylglucosamine O-acyltransferase activity"/>
    <property type="evidence" value="ECO:0007669"/>
    <property type="project" value="UniProtKB-EC"/>
</dbReference>
<keyword evidence="1" id="KW-0444">Lipid biosynthesis</keyword>
<evidence type="ECO:0000256" key="1">
    <source>
        <dbReference type="ARBA" id="ARBA00022516"/>
    </source>
</evidence>
<dbReference type="EMBL" id="CP036290">
    <property type="protein sequence ID" value="QDU85848.1"/>
    <property type="molecule type" value="Genomic_DNA"/>
</dbReference>
<evidence type="ECO:0000256" key="5">
    <source>
        <dbReference type="ARBA" id="ARBA00023315"/>
    </source>
</evidence>
<keyword evidence="5 7" id="KW-0012">Acyltransferase</keyword>
<accession>A0A518D305</accession>
<dbReference type="SUPFAM" id="SSF51161">
    <property type="entry name" value="Trimeric LpxA-like enzymes"/>
    <property type="match status" value="2"/>
</dbReference>
<keyword evidence="4" id="KW-0443">Lipid metabolism</keyword>
<dbReference type="RefSeq" id="WP_145189965.1">
    <property type="nucleotide sequence ID" value="NZ_CP036290.1"/>
</dbReference>